<dbReference type="Pfam" id="PF00072">
    <property type="entry name" value="Response_reg"/>
    <property type="match status" value="1"/>
</dbReference>
<dbReference type="InterPro" id="IPR001789">
    <property type="entry name" value="Sig_transdc_resp-reg_receiver"/>
</dbReference>
<evidence type="ECO:0000256" key="5">
    <source>
        <dbReference type="ARBA" id="ARBA00022777"/>
    </source>
</evidence>
<dbReference type="Proteomes" id="UP000006671">
    <property type="component" value="Unassembled WGS sequence"/>
</dbReference>
<dbReference type="STRING" id="5762.D2V1N0"/>
<dbReference type="FunFam" id="3.30.565.10:FF:000010">
    <property type="entry name" value="Sensor histidine kinase RcsC"/>
    <property type="match status" value="1"/>
</dbReference>
<reference evidence="9 10" key="1">
    <citation type="journal article" date="2010" name="Cell">
        <title>The genome of Naegleria gruberi illuminates early eukaryotic versatility.</title>
        <authorList>
            <person name="Fritz-Laylin L.K."/>
            <person name="Prochnik S.E."/>
            <person name="Ginger M.L."/>
            <person name="Dacks J.B."/>
            <person name="Carpenter M.L."/>
            <person name="Field M.C."/>
            <person name="Kuo A."/>
            <person name="Paredez A."/>
            <person name="Chapman J."/>
            <person name="Pham J."/>
            <person name="Shu S."/>
            <person name="Neupane R."/>
            <person name="Cipriano M."/>
            <person name="Mancuso J."/>
            <person name="Tu H."/>
            <person name="Salamov A."/>
            <person name="Lindquist E."/>
            <person name="Shapiro H."/>
            <person name="Lucas S."/>
            <person name="Grigoriev I.V."/>
            <person name="Cande W.Z."/>
            <person name="Fulton C."/>
            <person name="Rokhsar D.S."/>
            <person name="Dawson S.C."/>
        </authorList>
    </citation>
    <scope>NUCLEOTIDE SEQUENCE [LARGE SCALE GENOMIC DNA]</scope>
    <source>
        <strain evidence="9 10">NEG-M</strain>
    </source>
</reference>
<dbReference type="Gene3D" id="1.10.287.130">
    <property type="match status" value="1"/>
</dbReference>
<dbReference type="OMA" id="HIFEMYY"/>
<dbReference type="Gene3D" id="3.30.565.10">
    <property type="entry name" value="Histidine kinase-like ATPase, C-terminal domain"/>
    <property type="match status" value="1"/>
</dbReference>
<keyword evidence="5 9" id="KW-0418">Kinase</keyword>
<dbReference type="PANTHER" id="PTHR43047">
    <property type="entry name" value="TWO-COMPONENT HISTIDINE PROTEIN KINASE"/>
    <property type="match status" value="1"/>
</dbReference>
<feature type="domain" description="Histidine kinase" evidence="7">
    <location>
        <begin position="245"/>
        <end position="511"/>
    </location>
</feature>
<evidence type="ECO:0000259" key="7">
    <source>
        <dbReference type="PROSITE" id="PS50109"/>
    </source>
</evidence>
<dbReference type="InterPro" id="IPR003661">
    <property type="entry name" value="HisK_dim/P_dom"/>
</dbReference>
<dbReference type="SUPFAM" id="SSF47384">
    <property type="entry name" value="Homodimeric domain of signal transducing histidine kinase"/>
    <property type="match status" value="1"/>
</dbReference>
<evidence type="ECO:0000256" key="1">
    <source>
        <dbReference type="ARBA" id="ARBA00000085"/>
    </source>
</evidence>
<dbReference type="GO" id="GO:0000155">
    <property type="term" value="F:phosphorelay sensor kinase activity"/>
    <property type="evidence" value="ECO:0007669"/>
    <property type="project" value="InterPro"/>
</dbReference>
<evidence type="ECO:0000313" key="10">
    <source>
        <dbReference type="Proteomes" id="UP000006671"/>
    </source>
</evidence>
<dbReference type="InterPro" id="IPR003594">
    <property type="entry name" value="HATPase_dom"/>
</dbReference>
<evidence type="ECO:0000256" key="6">
    <source>
        <dbReference type="PROSITE-ProRule" id="PRU00169"/>
    </source>
</evidence>
<dbReference type="CDD" id="cd16922">
    <property type="entry name" value="HATPase_EvgS-ArcB-TorS-like"/>
    <property type="match status" value="1"/>
</dbReference>
<dbReference type="PROSITE" id="PS50110">
    <property type="entry name" value="RESPONSE_REGULATORY"/>
    <property type="match status" value="1"/>
</dbReference>
<dbReference type="PRINTS" id="PR00344">
    <property type="entry name" value="BCTRLSENSOR"/>
</dbReference>
<dbReference type="Pfam" id="PF00512">
    <property type="entry name" value="HisKA"/>
    <property type="match status" value="1"/>
</dbReference>
<sequence>MTIELIDFMRNHSIEFVQQREMQSMKKVANLYKNLYMTAPDTFLSCVCDSDDVLVRPSDTKVESAYLFLQSFKIVQYNNTAIDTLSCASSLSINPDNYYNHSDHEVTLGDVIINPYKESDEVMRTAALGGNLLSVSDLQNSAVLKLGEVLQDVIQSPFDQTSKQTPTHERILPLFVKGKNQTILTCSLSISKILLYDIDSAGEGMVFFNIILHDITQKYKLLDEINVEKEKAIEANKAKSQFLAQMSHELRTPLHGIIGLTDVLLSKCKEETENEKNLDTFDKAVNLNNICKDSATIAFVESEKSHSPVLEQQTNIIQTIRYSGNILLGLINDLLDICKIESSKIKLENKKFNLRRAIDQIHCGMFQLQAREKSLEFNLQLGENVPTFIVGDEYRLVQILINLVYNAIKFTDMGSVSLIIESKPPSEDNVYELTFKVTDTGIGISQHDLKRLFQPFSQILSTSHKQTKINEGTGLGLYICKQLVEMMRGTLCVDSEEGVGSTFWFTIKFHGEFIPGFEETTRSKILSKNVSSKSLLSLENCKKNELTTVRTPTIEDFESSLPKLKILIVEDNAINRIVLINMLKKIGCTNIAVAQDGLEGVQQFEEFKKTNQLFDIIFVDIFMPRLDGYGTVRRILELESNDPSDHHSILVALTANGFEETRNYCLEHGFDVFMSKPFSITDLEQCVTNCMTRIHPSSIIP</sequence>
<dbReference type="InterPro" id="IPR036890">
    <property type="entry name" value="HATPase_C_sf"/>
</dbReference>
<dbReference type="AlphaFoldDB" id="D2V1N0"/>
<dbReference type="SUPFAM" id="SSF55874">
    <property type="entry name" value="ATPase domain of HSP90 chaperone/DNA topoisomerase II/histidine kinase"/>
    <property type="match status" value="1"/>
</dbReference>
<feature type="modified residue" description="4-aspartylphosphate" evidence="6">
    <location>
        <position position="620"/>
    </location>
</feature>
<keyword evidence="3 6" id="KW-0597">Phosphoprotein</keyword>
<keyword evidence="10" id="KW-1185">Reference proteome</keyword>
<dbReference type="KEGG" id="ngr:NAEGRDRAFT_78156"/>
<comment type="catalytic activity">
    <reaction evidence="1">
        <text>ATP + protein L-histidine = ADP + protein N-phospho-L-histidine.</text>
        <dbReference type="EC" id="2.7.13.3"/>
    </reaction>
</comment>
<organism evidence="10">
    <name type="scientific">Naegleria gruberi</name>
    <name type="common">Amoeba</name>
    <dbReference type="NCBI Taxonomy" id="5762"/>
    <lineage>
        <taxon>Eukaryota</taxon>
        <taxon>Discoba</taxon>
        <taxon>Heterolobosea</taxon>
        <taxon>Tetramitia</taxon>
        <taxon>Eutetramitia</taxon>
        <taxon>Vahlkampfiidae</taxon>
        <taxon>Naegleria</taxon>
    </lineage>
</organism>
<dbReference type="InParanoid" id="D2V1N0"/>
<evidence type="ECO:0000256" key="4">
    <source>
        <dbReference type="ARBA" id="ARBA00022679"/>
    </source>
</evidence>
<dbReference type="InterPro" id="IPR005467">
    <property type="entry name" value="His_kinase_dom"/>
</dbReference>
<dbReference type="Gene3D" id="3.40.50.2300">
    <property type="match status" value="1"/>
</dbReference>
<dbReference type="SUPFAM" id="SSF52172">
    <property type="entry name" value="CheY-like"/>
    <property type="match status" value="1"/>
</dbReference>
<accession>D2V1N0</accession>
<dbReference type="EC" id="2.7.13.3" evidence="2"/>
<dbReference type="InterPro" id="IPR011006">
    <property type="entry name" value="CheY-like_superfamily"/>
</dbReference>
<evidence type="ECO:0000259" key="8">
    <source>
        <dbReference type="PROSITE" id="PS50110"/>
    </source>
</evidence>
<dbReference type="InterPro" id="IPR036097">
    <property type="entry name" value="HisK_dim/P_sf"/>
</dbReference>
<dbReference type="CDD" id="cd00082">
    <property type="entry name" value="HisKA"/>
    <property type="match status" value="1"/>
</dbReference>
<proteinExistence type="predicted"/>
<protein>
    <recommendedName>
        <fullName evidence="2">histidine kinase</fullName>
        <ecNumber evidence="2">2.7.13.3</ecNumber>
    </recommendedName>
</protein>
<dbReference type="GeneID" id="8855191"/>
<evidence type="ECO:0000313" key="9">
    <source>
        <dbReference type="EMBL" id="EFC49189.1"/>
    </source>
</evidence>
<dbReference type="InterPro" id="IPR004358">
    <property type="entry name" value="Sig_transdc_His_kin-like_C"/>
</dbReference>
<dbReference type="OrthoDB" id="60033at2759"/>
<dbReference type="eggNOG" id="KOG0519">
    <property type="taxonomic scope" value="Eukaryota"/>
</dbReference>
<evidence type="ECO:0000256" key="3">
    <source>
        <dbReference type="ARBA" id="ARBA00022553"/>
    </source>
</evidence>
<dbReference type="SMART" id="SM00388">
    <property type="entry name" value="HisKA"/>
    <property type="match status" value="1"/>
</dbReference>
<dbReference type="SMART" id="SM00387">
    <property type="entry name" value="HATPase_c"/>
    <property type="match status" value="1"/>
</dbReference>
<dbReference type="SMART" id="SM00448">
    <property type="entry name" value="REC"/>
    <property type="match status" value="1"/>
</dbReference>
<dbReference type="RefSeq" id="XP_002681933.1">
    <property type="nucleotide sequence ID" value="XM_002681887.1"/>
</dbReference>
<dbReference type="EMBL" id="GG738848">
    <property type="protein sequence ID" value="EFC49189.1"/>
    <property type="molecule type" value="Genomic_DNA"/>
</dbReference>
<dbReference type="PROSITE" id="PS50109">
    <property type="entry name" value="HIS_KIN"/>
    <property type="match status" value="1"/>
</dbReference>
<evidence type="ECO:0000256" key="2">
    <source>
        <dbReference type="ARBA" id="ARBA00012438"/>
    </source>
</evidence>
<keyword evidence="4" id="KW-0808">Transferase</keyword>
<gene>
    <name evidence="9" type="ORF">NAEGRDRAFT_78156</name>
</gene>
<feature type="domain" description="Response regulatory" evidence="8">
    <location>
        <begin position="565"/>
        <end position="691"/>
    </location>
</feature>
<name>D2V1N0_NAEGR</name>
<dbReference type="CDD" id="cd17546">
    <property type="entry name" value="REC_hyHK_CKI1_RcsC-like"/>
    <property type="match status" value="1"/>
</dbReference>
<dbReference type="Pfam" id="PF02518">
    <property type="entry name" value="HATPase_c"/>
    <property type="match status" value="1"/>
</dbReference>
<dbReference type="VEuPathDB" id="AmoebaDB:NAEGRDRAFT_78156"/>